<dbReference type="GO" id="GO:0016920">
    <property type="term" value="F:pyroglutamyl-peptidase activity"/>
    <property type="evidence" value="ECO:0007669"/>
    <property type="project" value="InterPro"/>
</dbReference>
<keyword evidence="5 9" id="KW-0378">Hydrolase</keyword>
<comment type="caution">
    <text evidence="9">The sequence shown here is derived from an EMBL/GenBank/DDBJ whole genome shotgun (WGS) entry which is preliminary data.</text>
</comment>
<dbReference type="SUPFAM" id="SSF53182">
    <property type="entry name" value="Pyrrolidone carboxyl peptidase (pyroglutamate aminopeptidase)"/>
    <property type="match status" value="1"/>
</dbReference>
<dbReference type="AlphaFoldDB" id="A0A939DVM0"/>
<evidence type="ECO:0000256" key="6">
    <source>
        <dbReference type="ARBA" id="ARBA00022807"/>
    </source>
</evidence>
<dbReference type="NCBIfam" id="NF009676">
    <property type="entry name" value="PRK13197.1"/>
    <property type="match status" value="1"/>
</dbReference>
<accession>A0A939DVM0</accession>
<dbReference type="Pfam" id="PF01470">
    <property type="entry name" value="Peptidase_C15"/>
    <property type="match status" value="1"/>
</dbReference>
<dbReference type="RefSeq" id="WP_179411146.1">
    <property type="nucleotide sequence ID" value="NZ_JAEMWU010000001.1"/>
</dbReference>
<sequence length="212" mass="21820">MSTILLTGFEPFGGDSRNPSAEAVNRVAATYDGPHELVTATLPVSFAGSAAELGRLIDAHRPDAVVATGLAGGSARIAVERIGVNLMDARIADNDGHQPTDEACEPGGPAARFATLPVKRIVQALSDAGIPAHASLTAGSFVCNHVLYTALAAAERAAAGTVPVGFVHVPWSTPTAPEGAPHLSESDIARGIRIVLDQVFETEQRAVGGTVW</sequence>
<evidence type="ECO:0000256" key="4">
    <source>
        <dbReference type="ARBA" id="ARBA00022670"/>
    </source>
</evidence>
<dbReference type="PIRSF" id="PIRSF015592">
    <property type="entry name" value="Prld-crbxl_pptds"/>
    <property type="match status" value="1"/>
</dbReference>
<evidence type="ECO:0000256" key="8">
    <source>
        <dbReference type="ARBA" id="ARBA00031559"/>
    </source>
</evidence>
<name>A0A939DVM0_9MICO</name>
<keyword evidence="4" id="KW-0645">Protease</keyword>
<evidence type="ECO:0000256" key="2">
    <source>
        <dbReference type="ARBA" id="ARBA00019191"/>
    </source>
</evidence>
<dbReference type="Proteomes" id="UP000664385">
    <property type="component" value="Unassembled WGS sequence"/>
</dbReference>
<dbReference type="GO" id="GO:0005829">
    <property type="term" value="C:cytosol"/>
    <property type="evidence" value="ECO:0007669"/>
    <property type="project" value="InterPro"/>
</dbReference>
<evidence type="ECO:0000256" key="7">
    <source>
        <dbReference type="ARBA" id="ARBA00030836"/>
    </source>
</evidence>
<keyword evidence="3" id="KW-0963">Cytoplasm</keyword>
<comment type="similarity">
    <text evidence="1">Belongs to the peptidase C15 family.</text>
</comment>
<evidence type="ECO:0000313" key="10">
    <source>
        <dbReference type="Proteomes" id="UP000664385"/>
    </source>
</evidence>
<gene>
    <name evidence="9" type="ORF">JF543_07610</name>
</gene>
<evidence type="ECO:0000256" key="5">
    <source>
        <dbReference type="ARBA" id="ARBA00022801"/>
    </source>
</evidence>
<dbReference type="Gene3D" id="3.40.630.20">
    <property type="entry name" value="Peptidase C15, pyroglutamyl peptidase I-like"/>
    <property type="match status" value="1"/>
</dbReference>
<protein>
    <recommendedName>
        <fullName evidence="2">Pyrrolidone-carboxylate peptidase</fullName>
    </recommendedName>
    <alternativeName>
        <fullName evidence="7">5-oxoprolyl-peptidase</fullName>
    </alternativeName>
    <alternativeName>
        <fullName evidence="8">Pyroglutamyl-peptidase I</fullName>
    </alternativeName>
</protein>
<evidence type="ECO:0000313" key="9">
    <source>
        <dbReference type="EMBL" id="MBN8205827.1"/>
    </source>
</evidence>
<proteinExistence type="inferred from homology"/>
<dbReference type="InterPro" id="IPR016125">
    <property type="entry name" value="Peptidase_C15-like"/>
</dbReference>
<dbReference type="PRINTS" id="PR00706">
    <property type="entry name" value="PYROGLUPTASE"/>
</dbReference>
<dbReference type="PANTHER" id="PTHR23402:SF1">
    <property type="entry name" value="PYROGLUTAMYL-PEPTIDASE I"/>
    <property type="match status" value="1"/>
</dbReference>
<reference evidence="9" key="1">
    <citation type="submission" date="2020-12" db="EMBL/GenBank/DDBJ databases">
        <title>PHA producing bacteria isolated from mangrove.</title>
        <authorList>
            <person name="Zheng W."/>
            <person name="Yu S."/>
            <person name="Huang Y."/>
        </authorList>
    </citation>
    <scope>NUCLEOTIDE SEQUENCE</scope>
    <source>
        <strain evidence="9">GN8-5</strain>
    </source>
</reference>
<dbReference type="GO" id="GO:0006508">
    <property type="term" value="P:proteolysis"/>
    <property type="evidence" value="ECO:0007669"/>
    <property type="project" value="UniProtKB-KW"/>
</dbReference>
<organism evidence="9 10">
    <name type="scientific">Microbacterium esteraromaticum</name>
    <dbReference type="NCBI Taxonomy" id="57043"/>
    <lineage>
        <taxon>Bacteria</taxon>
        <taxon>Bacillati</taxon>
        <taxon>Actinomycetota</taxon>
        <taxon>Actinomycetes</taxon>
        <taxon>Micrococcales</taxon>
        <taxon>Microbacteriaceae</taxon>
        <taxon>Microbacterium</taxon>
    </lineage>
</organism>
<dbReference type="CDD" id="cd00501">
    <property type="entry name" value="Peptidase_C15"/>
    <property type="match status" value="1"/>
</dbReference>
<evidence type="ECO:0000256" key="3">
    <source>
        <dbReference type="ARBA" id="ARBA00022490"/>
    </source>
</evidence>
<dbReference type="PANTHER" id="PTHR23402">
    <property type="entry name" value="PROTEASE FAMILY C15 PYROGLUTAMYL-PEPTIDASE I-RELATED"/>
    <property type="match status" value="1"/>
</dbReference>
<dbReference type="InterPro" id="IPR000816">
    <property type="entry name" value="Peptidase_C15"/>
</dbReference>
<keyword evidence="6" id="KW-0788">Thiol protease</keyword>
<dbReference type="InterPro" id="IPR036440">
    <property type="entry name" value="Peptidase_C15-like_sf"/>
</dbReference>
<dbReference type="EMBL" id="JAEMWU010000001">
    <property type="protein sequence ID" value="MBN8205827.1"/>
    <property type="molecule type" value="Genomic_DNA"/>
</dbReference>
<evidence type="ECO:0000256" key="1">
    <source>
        <dbReference type="ARBA" id="ARBA00006641"/>
    </source>
</evidence>